<proteinExistence type="predicted"/>
<dbReference type="SUPFAM" id="SSF55144">
    <property type="entry name" value="LigT-like"/>
    <property type="match status" value="1"/>
</dbReference>
<dbReference type="AlphaFoldDB" id="A0A3L8NZN9"/>
<dbReference type="Proteomes" id="UP000281708">
    <property type="component" value="Unassembled WGS sequence"/>
</dbReference>
<reference evidence="1 2" key="1">
    <citation type="submission" date="2018-10" db="EMBL/GenBank/DDBJ databases">
        <title>Marmoricola sp. 4Q3S-7 whole genome shotgun sequence.</title>
        <authorList>
            <person name="Li F."/>
        </authorList>
    </citation>
    <scope>NUCLEOTIDE SEQUENCE [LARGE SCALE GENOMIC DNA]</scope>
    <source>
        <strain evidence="1 2">4Q3S-7</strain>
    </source>
</reference>
<dbReference type="Pfam" id="PF13563">
    <property type="entry name" value="2_5_RNA_ligase2"/>
    <property type="match status" value="1"/>
</dbReference>
<keyword evidence="2" id="KW-1185">Reference proteome</keyword>
<dbReference type="InterPro" id="IPR009097">
    <property type="entry name" value="Cyclic_Pdiesterase"/>
</dbReference>
<accession>A0A3L8NZN9</accession>
<evidence type="ECO:0000313" key="2">
    <source>
        <dbReference type="Proteomes" id="UP000281708"/>
    </source>
</evidence>
<dbReference type="Gene3D" id="3.90.1140.10">
    <property type="entry name" value="Cyclic phosphodiesterase"/>
    <property type="match status" value="1"/>
</dbReference>
<protein>
    <submittedName>
        <fullName evidence="1">2'-5' RNA ligase family protein</fullName>
    </submittedName>
</protein>
<sequence>MPAGAVRRRGPRAPVVSHTAVRVPVREAETIVRRRALANGDPLQPQDGSLMAHITVLSPFVAEDQLDDGVIAELERYFADEGQFGYELTGVSRFPGEGPAYLVPEPGSLFRELTQGLCRIFRQFPPYGGRFDDLVPHLSVPLLAGETVDDLRADVEHRLPLEATAFTATLVRVAEHDTRTIASFPFGSTAA</sequence>
<gene>
    <name evidence="1" type="ORF">D9V37_18105</name>
</gene>
<dbReference type="GO" id="GO:0016874">
    <property type="term" value="F:ligase activity"/>
    <property type="evidence" value="ECO:0007669"/>
    <property type="project" value="UniProtKB-KW"/>
</dbReference>
<evidence type="ECO:0000313" key="1">
    <source>
        <dbReference type="EMBL" id="RLV48013.1"/>
    </source>
</evidence>
<dbReference type="EMBL" id="RDBE01000010">
    <property type="protein sequence ID" value="RLV48013.1"/>
    <property type="molecule type" value="Genomic_DNA"/>
</dbReference>
<organism evidence="1 2">
    <name type="scientific">Nocardioides mangrovicus</name>
    <dbReference type="NCBI Taxonomy" id="2478913"/>
    <lineage>
        <taxon>Bacteria</taxon>
        <taxon>Bacillati</taxon>
        <taxon>Actinomycetota</taxon>
        <taxon>Actinomycetes</taxon>
        <taxon>Propionibacteriales</taxon>
        <taxon>Nocardioidaceae</taxon>
        <taxon>Nocardioides</taxon>
    </lineage>
</organism>
<comment type="caution">
    <text evidence="1">The sequence shown here is derived from an EMBL/GenBank/DDBJ whole genome shotgun (WGS) entry which is preliminary data.</text>
</comment>
<keyword evidence="1" id="KW-0436">Ligase</keyword>
<name>A0A3L8NZN9_9ACTN</name>